<reference evidence="3" key="1">
    <citation type="journal article" date="2019" name="Int. J. Syst. Evol. Microbiol.">
        <title>The Global Catalogue of Microorganisms (GCM) 10K type strain sequencing project: providing services to taxonomists for standard genome sequencing and annotation.</title>
        <authorList>
            <consortium name="The Broad Institute Genomics Platform"/>
            <consortium name="The Broad Institute Genome Sequencing Center for Infectious Disease"/>
            <person name="Wu L."/>
            <person name="Ma J."/>
        </authorList>
    </citation>
    <scope>NUCLEOTIDE SEQUENCE [LARGE SCALE GENOMIC DNA]</scope>
    <source>
        <strain evidence="3">CCUG 61889</strain>
    </source>
</reference>
<accession>A0ABV8B6C2</accession>
<dbReference type="EMBL" id="JBHRZT010000068">
    <property type="protein sequence ID" value="MFC3885099.1"/>
    <property type="molecule type" value="Genomic_DNA"/>
</dbReference>
<sequence length="121" mass="13496">MKICCTKMKTGQKVSTKPKTGQKVSAFLPMIITFLATQHWLHRLLLFIFLGGSAGGMMSMNMDSMIGFQRMMIVLSLVTVLWSVYQLVKDGFKSKGMIVMTSISTIMSVGYVIMTLVKTGW</sequence>
<keyword evidence="1" id="KW-1133">Transmembrane helix</keyword>
<evidence type="ECO:0000313" key="2">
    <source>
        <dbReference type="EMBL" id="MFC3885099.1"/>
    </source>
</evidence>
<feature type="transmembrane region" description="Helical" evidence="1">
    <location>
        <begin position="97"/>
        <end position="117"/>
    </location>
</feature>
<name>A0ABV8B6C2_9BACI</name>
<feature type="transmembrane region" description="Helical" evidence="1">
    <location>
        <begin position="66"/>
        <end position="85"/>
    </location>
</feature>
<feature type="transmembrane region" description="Helical" evidence="1">
    <location>
        <begin position="40"/>
        <end position="60"/>
    </location>
</feature>
<keyword evidence="3" id="KW-1185">Reference proteome</keyword>
<dbReference type="RefSeq" id="WP_377917186.1">
    <property type="nucleotide sequence ID" value="NZ_JBHRZT010000068.1"/>
</dbReference>
<dbReference type="Proteomes" id="UP001595752">
    <property type="component" value="Unassembled WGS sequence"/>
</dbReference>
<comment type="caution">
    <text evidence="2">The sequence shown here is derived from an EMBL/GenBank/DDBJ whole genome shotgun (WGS) entry which is preliminary data.</text>
</comment>
<evidence type="ECO:0000313" key="3">
    <source>
        <dbReference type="Proteomes" id="UP001595752"/>
    </source>
</evidence>
<evidence type="ECO:0000256" key="1">
    <source>
        <dbReference type="SAM" id="Phobius"/>
    </source>
</evidence>
<keyword evidence="1" id="KW-0812">Transmembrane</keyword>
<organism evidence="2 3">
    <name type="scientific">Bacillus songklensis</name>
    <dbReference type="NCBI Taxonomy" id="1069116"/>
    <lineage>
        <taxon>Bacteria</taxon>
        <taxon>Bacillati</taxon>
        <taxon>Bacillota</taxon>
        <taxon>Bacilli</taxon>
        <taxon>Bacillales</taxon>
        <taxon>Bacillaceae</taxon>
        <taxon>Bacillus</taxon>
    </lineage>
</organism>
<protein>
    <submittedName>
        <fullName evidence="2">Uncharacterized protein</fullName>
    </submittedName>
</protein>
<gene>
    <name evidence="2" type="ORF">ACFOU2_17145</name>
</gene>
<keyword evidence="1" id="KW-0472">Membrane</keyword>
<proteinExistence type="predicted"/>